<evidence type="ECO:0000256" key="4">
    <source>
        <dbReference type="ARBA" id="ARBA00022989"/>
    </source>
</evidence>
<comment type="similarity">
    <text evidence="6">Belongs to the ABC-4 integral membrane protein family.</text>
</comment>
<dbReference type="PANTHER" id="PTHR30572">
    <property type="entry name" value="MEMBRANE COMPONENT OF TRANSPORTER-RELATED"/>
    <property type="match status" value="1"/>
</dbReference>
<dbReference type="GO" id="GO:0005886">
    <property type="term" value="C:plasma membrane"/>
    <property type="evidence" value="ECO:0007669"/>
    <property type="project" value="UniProtKB-SubCell"/>
</dbReference>
<comment type="subcellular location">
    <subcellularLocation>
        <location evidence="1">Cell membrane</location>
        <topology evidence="1">Multi-pass membrane protein</topology>
    </subcellularLocation>
</comment>
<dbReference type="InterPro" id="IPR003838">
    <property type="entry name" value="ABC3_permease_C"/>
</dbReference>
<dbReference type="EMBL" id="CYXO01000007">
    <property type="protein sequence ID" value="CUM99737.1"/>
    <property type="molecule type" value="Genomic_DNA"/>
</dbReference>
<keyword evidence="4 7" id="KW-1133">Transmembrane helix</keyword>
<feature type="transmembrane region" description="Helical" evidence="7">
    <location>
        <begin position="648"/>
        <end position="673"/>
    </location>
</feature>
<name>A0A173TCN5_9FIRM</name>
<feature type="transmembrane region" description="Helical" evidence="7">
    <location>
        <begin position="29"/>
        <end position="49"/>
    </location>
</feature>
<accession>A0A173TCN5</accession>
<dbReference type="RefSeq" id="WP_055214146.1">
    <property type="nucleotide sequence ID" value="NZ_CYXO01000007.1"/>
</dbReference>
<proteinExistence type="inferred from homology"/>
<dbReference type="Pfam" id="PF02687">
    <property type="entry name" value="FtsX"/>
    <property type="match status" value="2"/>
</dbReference>
<evidence type="ECO:0000256" key="5">
    <source>
        <dbReference type="ARBA" id="ARBA00023136"/>
    </source>
</evidence>
<evidence type="ECO:0000313" key="9">
    <source>
        <dbReference type="EMBL" id="CUM99737.1"/>
    </source>
</evidence>
<evidence type="ECO:0000259" key="8">
    <source>
        <dbReference type="Pfam" id="PF02687"/>
    </source>
</evidence>
<evidence type="ECO:0000256" key="3">
    <source>
        <dbReference type="ARBA" id="ARBA00022692"/>
    </source>
</evidence>
<sequence length="775" mass="86670">MIWPFENDTSAIIKNMAQKSIAFDKKKNLFCISAIVVAVAMIMMSLLTVQNIIHQNQNEVSGLHQGIFFDITQKDKENLSSEEGVQSIGLSCNIKTVEQNSKELSLIYYDDTMFNLIPDFEGKYPEQSNEIAVTDAFFEGENVPAKINTTIQLNLDGTVKKYTIVGIYHDQDASAYPVFVSFAKCQELRGNDLLNGYVWLENADTFTKDEAEELLSQISENTGLKDWTVSSYYDYVNTGLSVSNYAAYIVLAGILFLAAALVIYSIFYISVGQKVAEFGQLRTIGASKKQIYKIVLKQGYILASPGILIGSIVGTIISYCLQSKGWSVFAFAVSLCGASLFGILLVYISVRKPARIAANVSPIAALKNQVETINYRSHKRHRITPAYLAKISFFRNRKKSVLTILSMGLCGIIFFFAASYQSSFNAESMARYWDIRHGDFKISVDLENDSENLDAVLRKEYFSDLNRNIATMDGVRNVFTYAILPAEFSTSNDVADETLLMGYNEKDMDSLTTAIVSGNITENTELIVSDPDRVYDVYHWKPQIGNTVTFNFKNNSGKTITKTFKIGAITSSNDGMGGYIFRMPEKMMHELVGYDCTYAIEVQTEPESIQEAENKIRSLIAGNDEVSLQTLQDFTKEHQEDNQAGFTLAYIISAILWVFAVINQINLTVTNLLSQKQEMGTLKSIGMTNKQLEQSFMIEGLFNTGISLFMTIIIGIPGGYMIGTFLEKAGMSTGFVFPTRAFLLFVTVMLLLEVLMTILLIHSWKKQSVIEIMRN</sequence>
<keyword evidence="2" id="KW-1003">Cell membrane</keyword>
<feature type="transmembrane region" description="Helical" evidence="7">
    <location>
        <begin position="245"/>
        <end position="269"/>
    </location>
</feature>
<dbReference type="Proteomes" id="UP000095597">
    <property type="component" value="Unassembled WGS sequence"/>
</dbReference>
<dbReference type="GO" id="GO:0022857">
    <property type="term" value="F:transmembrane transporter activity"/>
    <property type="evidence" value="ECO:0007669"/>
    <property type="project" value="TreeGrafter"/>
</dbReference>
<organism evidence="9 10">
    <name type="scientific">Dorea longicatena</name>
    <dbReference type="NCBI Taxonomy" id="88431"/>
    <lineage>
        <taxon>Bacteria</taxon>
        <taxon>Bacillati</taxon>
        <taxon>Bacillota</taxon>
        <taxon>Clostridia</taxon>
        <taxon>Lachnospirales</taxon>
        <taxon>Lachnospiraceae</taxon>
        <taxon>Dorea</taxon>
    </lineage>
</organism>
<feature type="transmembrane region" description="Helical" evidence="7">
    <location>
        <begin position="325"/>
        <end position="348"/>
    </location>
</feature>
<evidence type="ECO:0000256" key="6">
    <source>
        <dbReference type="ARBA" id="ARBA00038076"/>
    </source>
</evidence>
<feature type="domain" description="ABC3 transporter permease C-terminal" evidence="8">
    <location>
        <begin position="651"/>
        <end position="761"/>
    </location>
</feature>
<keyword evidence="9" id="KW-0449">Lipoprotein</keyword>
<evidence type="ECO:0000256" key="1">
    <source>
        <dbReference type="ARBA" id="ARBA00004651"/>
    </source>
</evidence>
<feature type="transmembrane region" description="Helical" evidence="7">
    <location>
        <begin position="700"/>
        <end position="722"/>
    </location>
</feature>
<dbReference type="InterPro" id="IPR050250">
    <property type="entry name" value="Macrolide_Exporter_MacB"/>
</dbReference>
<reference evidence="9 10" key="1">
    <citation type="submission" date="2015-09" db="EMBL/GenBank/DDBJ databases">
        <authorList>
            <consortium name="Pathogen Informatics"/>
        </authorList>
    </citation>
    <scope>NUCLEOTIDE SEQUENCE [LARGE SCALE GENOMIC DNA]</scope>
    <source>
        <strain evidence="9 10">2789STDY5834961</strain>
    </source>
</reference>
<gene>
    <name evidence="9" type="ORF">ERS852573_01470</name>
</gene>
<keyword evidence="3 7" id="KW-0812">Transmembrane</keyword>
<dbReference type="PANTHER" id="PTHR30572:SF4">
    <property type="entry name" value="ABC TRANSPORTER PERMEASE YTRF"/>
    <property type="match status" value="1"/>
</dbReference>
<evidence type="ECO:0000256" key="7">
    <source>
        <dbReference type="SAM" id="Phobius"/>
    </source>
</evidence>
<dbReference type="OrthoDB" id="9793166at2"/>
<evidence type="ECO:0000256" key="2">
    <source>
        <dbReference type="ARBA" id="ARBA00022475"/>
    </source>
</evidence>
<feature type="transmembrane region" description="Helical" evidence="7">
    <location>
        <begin position="299"/>
        <end position="319"/>
    </location>
</feature>
<feature type="transmembrane region" description="Helical" evidence="7">
    <location>
        <begin position="742"/>
        <end position="764"/>
    </location>
</feature>
<dbReference type="AlphaFoldDB" id="A0A173TCN5"/>
<protein>
    <submittedName>
        <fullName evidence="9">Outer membrane-specific lipoprotein transporter subunit LolE</fullName>
    </submittedName>
</protein>
<feature type="transmembrane region" description="Helical" evidence="7">
    <location>
        <begin position="400"/>
        <end position="420"/>
    </location>
</feature>
<feature type="domain" description="ABC3 transporter permease C-terminal" evidence="8">
    <location>
        <begin position="250"/>
        <end position="348"/>
    </location>
</feature>
<evidence type="ECO:0000313" key="10">
    <source>
        <dbReference type="Proteomes" id="UP000095597"/>
    </source>
</evidence>
<keyword evidence="5 7" id="KW-0472">Membrane</keyword>